<evidence type="ECO:0000256" key="4">
    <source>
        <dbReference type="ARBA" id="ARBA00022833"/>
    </source>
</evidence>
<dbReference type="InterPro" id="IPR036388">
    <property type="entry name" value="WH-like_DNA-bd_sf"/>
</dbReference>
<evidence type="ECO:0000256" key="7">
    <source>
        <dbReference type="ARBA" id="ARBA00023163"/>
    </source>
</evidence>
<dbReference type="GO" id="GO:1900376">
    <property type="term" value="P:regulation of secondary metabolite biosynthetic process"/>
    <property type="evidence" value="ECO:0007669"/>
    <property type="project" value="TreeGrafter"/>
</dbReference>
<dbReference type="AlphaFoldDB" id="A0A7D5RA27"/>
<dbReference type="Proteomes" id="UP000509478">
    <property type="component" value="Chromosome"/>
</dbReference>
<gene>
    <name evidence="8" type="ORF">C5F50_02695</name>
</gene>
<proteinExistence type="inferred from homology"/>
<sequence>MQQLEELVASLREEGFRITPQRIAIVDYLLKTEEHPSAEHIHKTIQKKYPMVSLSTVYKTLDLLKEKKLVNEIEVEGEARFDAHTDEHINLVCMNCGKIEDIDEDSLKEIQNRVAKKSKYLIVKGSFEMFGYCNNCKSKFN</sequence>
<keyword evidence="7" id="KW-0804">Transcription</keyword>
<dbReference type="InterPro" id="IPR002481">
    <property type="entry name" value="FUR"/>
</dbReference>
<evidence type="ECO:0000256" key="3">
    <source>
        <dbReference type="ARBA" id="ARBA00022723"/>
    </source>
</evidence>
<keyword evidence="3" id="KW-0479">Metal-binding</keyword>
<keyword evidence="9" id="KW-1185">Reference proteome</keyword>
<dbReference type="Pfam" id="PF01475">
    <property type="entry name" value="FUR"/>
    <property type="match status" value="1"/>
</dbReference>
<dbReference type="EMBL" id="CP026995">
    <property type="protein sequence ID" value="QLH06104.1"/>
    <property type="molecule type" value="Genomic_DNA"/>
</dbReference>
<comment type="similarity">
    <text evidence="1">Belongs to the Fur family.</text>
</comment>
<dbReference type="GO" id="GO:0008270">
    <property type="term" value="F:zinc ion binding"/>
    <property type="evidence" value="ECO:0007669"/>
    <property type="project" value="TreeGrafter"/>
</dbReference>
<dbReference type="InterPro" id="IPR043135">
    <property type="entry name" value="Fur_C"/>
</dbReference>
<dbReference type="CDD" id="cd07153">
    <property type="entry name" value="Fur_like"/>
    <property type="match status" value="1"/>
</dbReference>
<dbReference type="SUPFAM" id="SSF46785">
    <property type="entry name" value="Winged helix' DNA-binding domain"/>
    <property type="match status" value="1"/>
</dbReference>
<evidence type="ECO:0000256" key="5">
    <source>
        <dbReference type="ARBA" id="ARBA00023015"/>
    </source>
</evidence>
<dbReference type="GO" id="GO:0000976">
    <property type="term" value="F:transcription cis-regulatory region binding"/>
    <property type="evidence" value="ECO:0007669"/>
    <property type="project" value="TreeGrafter"/>
</dbReference>
<dbReference type="Gene3D" id="1.10.10.10">
    <property type="entry name" value="Winged helix-like DNA-binding domain superfamily/Winged helix DNA-binding domain"/>
    <property type="match status" value="1"/>
</dbReference>
<evidence type="ECO:0000256" key="6">
    <source>
        <dbReference type="ARBA" id="ARBA00023125"/>
    </source>
</evidence>
<dbReference type="FunFam" id="1.10.10.10:FF:000051">
    <property type="entry name" value="Fur family transcriptional regulator"/>
    <property type="match status" value="1"/>
</dbReference>
<organism evidence="8 9">
    <name type="scientific">Nitrosopumilus ureiphilus</name>
    <dbReference type="NCBI Taxonomy" id="1470067"/>
    <lineage>
        <taxon>Archaea</taxon>
        <taxon>Nitrososphaerota</taxon>
        <taxon>Nitrososphaeria</taxon>
        <taxon>Nitrosopumilales</taxon>
        <taxon>Nitrosopumilaceae</taxon>
        <taxon>Nitrosopumilus</taxon>
    </lineage>
</organism>
<dbReference type="KEGG" id="nue:C5F50_02695"/>
<dbReference type="RefSeq" id="WP_179372169.1">
    <property type="nucleotide sequence ID" value="NZ_CP026995.1"/>
</dbReference>
<reference evidence="8 9" key="1">
    <citation type="submission" date="2018-02" db="EMBL/GenBank/DDBJ databases">
        <title>Complete genome of Nitrosopumilus ureaphilus PS0.</title>
        <authorList>
            <person name="Qin W."/>
            <person name="Zheng Y."/>
            <person name="Stahl D.A."/>
        </authorList>
    </citation>
    <scope>NUCLEOTIDE SEQUENCE [LARGE SCALE GENOMIC DNA]</scope>
    <source>
        <strain evidence="8 9">PS0</strain>
    </source>
</reference>
<dbReference type="PANTHER" id="PTHR33202">
    <property type="entry name" value="ZINC UPTAKE REGULATION PROTEIN"/>
    <property type="match status" value="1"/>
</dbReference>
<dbReference type="PANTHER" id="PTHR33202:SF7">
    <property type="entry name" value="FERRIC UPTAKE REGULATION PROTEIN"/>
    <property type="match status" value="1"/>
</dbReference>
<dbReference type="Gene3D" id="3.30.1490.190">
    <property type="match status" value="1"/>
</dbReference>
<protein>
    <submittedName>
        <fullName evidence="8">Transcriptional repressor</fullName>
    </submittedName>
</protein>
<dbReference type="GeneID" id="56066936"/>
<evidence type="ECO:0000313" key="9">
    <source>
        <dbReference type="Proteomes" id="UP000509478"/>
    </source>
</evidence>
<dbReference type="OrthoDB" id="21318at2157"/>
<keyword evidence="6" id="KW-0238">DNA-binding</keyword>
<dbReference type="GO" id="GO:0003700">
    <property type="term" value="F:DNA-binding transcription factor activity"/>
    <property type="evidence" value="ECO:0007669"/>
    <property type="project" value="InterPro"/>
</dbReference>
<accession>A0A7D5RA27</accession>
<keyword evidence="5" id="KW-0805">Transcription regulation</keyword>
<dbReference type="InterPro" id="IPR036390">
    <property type="entry name" value="WH_DNA-bd_sf"/>
</dbReference>
<evidence type="ECO:0000256" key="1">
    <source>
        <dbReference type="ARBA" id="ARBA00007957"/>
    </source>
</evidence>
<evidence type="ECO:0000313" key="8">
    <source>
        <dbReference type="EMBL" id="QLH06104.1"/>
    </source>
</evidence>
<evidence type="ECO:0000256" key="2">
    <source>
        <dbReference type="ARBA" id="ARBA00022491"/>
    </source>
</evidence>
<keyword evidence="2" id="KW-0678">Repressor</keyword>
<dbReference type="GO" id="GO:0045892">
    <property type="term" value="P:negative regulation of DNA-templated transcription"/>
    <property type="evidence" value="ECO:0007669"/>
    <property type="project" value="TreeGrafter"/>
</dbReference>
<name>A0A7D5RA27_9ARCH</name>
<keyword evidence="4" id="KW-0862">Zinc</keyword>